<keyword evidence="2" id="KW-1185">Reference proteome</keyword>
<comment type="caution">
    <text evidence="1">The sequence shown here is derived from an EMBL/GenBank/DDBJ whole genome shotgun (WGS) entry which is preliminary data.</text>
</comment>
<dbReference type="AlphaFoldDB" id="A0AAE1N6D6"/>
<evidence type="ECO:0000313" key="1">
    <source>
        <dbReference type="EMBL" id="KAK4283601.1"/>
    </source>
</evidence>
<accession>A0AAE1N6D6</accession>
<protein>
    <submittedName>
        <fullName evidence="1">Uncharacterized protein</fullName>
    </submittedName>
</protein>
<dbReference type="EMBL" id="JAWXYG010000001">
    <property type="protein sequence ID" value="KAK4283601.1"/>
    <property type="molecule type" value="Genomic_DNA"/>
</dbReference>
<sequence>MEISDRHYPWVFPSVKCLTKPTIAAFNFQNIGALTQCCWIPTEGGATLKFQSLSLLFRFRRAEQRRE</sequence>
<proteinExistence type="predicted"/>
<name>A0AAE1N6D6_9FABA</name>
<gene>
    <name evidence="1" type="ORF">QN277_000534</name>
</gene>
<dbReference type="Proteomes" id="UP001293593">
    <property type="component" value="Unassembled WGS sequence"/>
</dbReference>
<evidence type="ECO:0000313" key="2">
    <source>
        <dbReference type="Proteomes" id="UP001293593"/>
    </source>
</evidence>
<reference evidence="1" key="1">
    <citation type="submission" date="2023-10" db="EMBL/GenBank/DDBJ databases">
        <title>Chromosome-level genome of the transformable northern wattle, Acacia crassicarpa.</title>
        <authorList>
            <person name="Massaro I."/>
            <person name="Sinha N.R."/>
            <person name="Poethig S."/>
            <person name="Leichty A.R."/>
        </authorList>
    </citation>
    <scope>NUCLEOTIDE SEQUENCE</scope>
    <source>
        <strain evidence="1">Acra3RX</strain>
        <tissue evidence="1">Leaf</tissue>
    </source>
</reference>
<organism evidence="1 2">
    <name type="scientific">Acacia crassicarpa</name>
    <name type="common">northern wattle</name>
    <dbReference type="NCBI Taxonomy" id="499986"/>
    <lineage>
        <taxon>Eukaryota</taxon>
        <taxon>Viridiplantae</taxon>
        <taxon>Streptophyta</taxon>
        <taxon>Embryophyta</taxon>
        <taxon>Tracheophyta</taxon>
        <taxon>Spermatophyta</taxon>
        <taxon>Magnoliopsida</taxon>
        <taxon>eudicotyledons</taxon>
        <taxon>Gunneridae</taxon>
        <taxon>Pentapetalae</taxon>
        <taxon>rosids</taxon>
        <taxon>fabids</taxon>
        <taxon>Fabales</taxon>
        <taxon>Fabaceae</taxon>
        <taxon>Caesalpinioideae</taxon>
        <taxon>mimosoid clade</taxon>
        <taxon>Acacieae</taxon>
        <taxon>Acacia</taxon>
    </lineage>
</organism>